<organism evidence="1 2">
    <name type="scientific">Fusarium beomiforme</name>
    <dbReference type="NCBI Taxonomy" id="44412"/>
    <lineage>
        <taxon>Eukaryota</taxon>
        <taxon>Fungi</taxon>
        <taxon>Dikarya</taxon>
        <taxon>Ascomycota</taxon>
        <taxon>Pezizomycotina</taxon>
        <taxon>Sordariomycetes</taxon>
        <taxon>Hypocreomycetidae</taxon>
        <taxon>Hypocreales</taxon>
        <taxon>Nectriaceae</taxon>
        <taxon>Fusarium</taxon>
        <taxon>Fusarium burgessii species complex</taxon>
    </lineage>
</organism>
<sequence>MPKTAKLQPIFDSQLSELKLGGTEIRCRYLRSSKWGVLARYHDGGRKQPAWILYLQLDIQQPADNKLKYAKMSLDFESEAGESEGVIVTEYYGPKHVRGPLETRTIHYKAGLVPEVGADPFSFKIGHLERESTQEKTERWHFDAMSKPGRVGDTLFRRIDWTITEARHALDPSHNPKWKLGVVLTHDGRDFRIHPDISISFINANRVLHLFPKKQKRTTTKVEPPKQMPEDLYNSLDAMAISLQSDLLNENLKGVATANQD</sequence>
<dbReference type="Proteomes" id="UP000730481">
    <property type="component" value="Unassembled WGS sequence"/>
</dbReference>
<reference evidence="1" key="2">
    <citation type="submission" date="2020-02" db="EMBL/GenBank/DDBJ databases">
        <title>Identification and distribution of gene clusters putatively required for synthesis of sphingolipid metabolism inhibitors in phylogenetically diverse species of the filamentous fungus Fusarium.</title>
        <authorList>
            <person name="Kim H.-S."/>
            <person name="Busman M."/>
            <person name="Brown D.W."/>
            <person name="Divon H."/>
            <person name="Uhlig S."/>
            <person name="Proctor R.H."/>
        </authorList>
    </citation>
    <scope>NUCLEOTIDE SEQUENCE</scope>
    <source>
        <strain evidence="1">NRRL 25174</strain>
    </source>
</reference>
<proteinExistence type="predicted"/>
<gene>
    <name evidence="1" type="ORF">FBEOM_6006</name>
</gene>
<protein>
    <submittedName>
        <fullName evidence="1">Pfs domain protein</fullName>
    </submittedName>
</protein>
<keyword evidence="2" id="KW-1185">Reference proteome</keyword>
<name>A0A9P5AJV2_9HYPO</name>
<accession>A0A9P5AJV2</accession>
<evidence type="ECO:0000313" key="1">
    <source>
        <dbReference type="EMBL" id="KAF4340071.1"/>
    </source>
</evidence>
<comment type="caution">
    <text evidence="1">The sequence shown here is derived from an EMBL/GenBank/DDBJ whole genome shotgun (WGS) entry which is preliminary data.</text>
</comment>
<dbReference type="AlphaFoldDB" id="A0A9P5AJV2"/>
<dbReference type="EMBL" id="PVQB02000249">
    <property type="protein sequence ID" value="KAF4340071.1"/>
    <property type="molecule type" value="Genomic_DNA"/>
</dbReference>
<dbReference type="OrthoDB" id="3922785at2759"/>
<evidence type="ECO:0000313" key="2">
    <source>
        <dbReference type="Proteomes" id="UP000730481"/>
    </source>
</evidence>
<reference evidence="1" key="1">
    <citation type="journal article" date="2017" name="Mycologia">
        <title>Fusarium algeriense, sp. nov., a novel toxigenic crown rot pathogen of durum wheat from Algeria is nested in the Fusarium burgessii species complex.</title>
        <authorList>
            <person name="Laraba I."/>
            <person name="Keddad A."/>
            <person name="Boureghda H."/>
            <person name="Abdallah N."/>
            <person name="Vaughan M.M."/>
            <person name="Proctor R.H."/>
            <person name="Busman M."/>
            <person name="O'Donnell K."/>
        </authorList>
    </citation>
    <scope>NUCLEOTIDE SEQUENCE</scope>
    <source>
        <strain evidence="1">NRRL 25174</strain>
    </source>
</reference>